<dbReference type="RefSeq" id="WP_009128283.1">
    <property type="nucleotide sequence ID" value="NZ_CABKRN010000001.1"/>
</dbReference>
<feature type="signal peptide" evidence="1">
    <location>
        <begin position="1"/>
        <end position="23"/>
    </location>
</feature>
<sequence length="139" mass="16016">MKTLNVGKILLLCAFAIGLTSCGDDVYYTMENSDKKLCDRTWVDESETNEGAPCTYQLKFFKDNNKGQELTITYDEGGKTTVDREFSWRWADNSKEALRMTFPDGKVKYFENVWVRDHYLSGKLDGKIIMMTDASYTKN</sequence>
<accession>A0A3E5B517</accession>
<evidence type="ECO:0008006" key="4">
    <source>
        <dbReference type="Google" id="ProtNLM"/>
    </source>
</evidence>
<organism evidence="2 3">
    <name type="scientific">Bacteroides oleiciplenus</name>
    <dbReference type="NCBI Taxonomy" id="626931"/>
    <lineage>
        <taxon>Bacteria</taxon>
        <taxon>Pseudomonadati</taxon>
        <taxon>Bacteroidota</taxon>
        <taxon>Bacteroidia</taxon>
        <taxon>Bacteroidales</taxon>
        <taxon>Bacteroidaceae</taxon>
        <taxon>Bacteroides</taxon>
    </lineage>
</organism>
<dbReference type="PROSITE" id="PS51257">
    <property type="entry name" value="PROKAR_LIPOPROTEIN"/>
    <property type="match status" value="1"/>
</dbReference>
<protein>
    <recommendedName>
        <fullName evidence="4">Lipoprotein</fullName>
    </recommendedName>
</protein>
<reference evidence="2 3" key="1">
    <citation type="submission" date="2018-08" db="EMBL/GenBank/DDBJ databases">
        <title>A genome reference for cultivated species of the human gut microbiota.</title>
        <authorList>
            <person name="Zou Y."/>
            <person name="Xue W."/>
            <person name="Luo G."/>
        </authorList>
    </citation>
    <scope>NUCLEOTIDE SEQUENCE [LARGE SCALE GENOMIC DNA]</scope>
    <source>
        <strain evidence="2 3">OM05-15BH</strain>
    </source>
</reference>
<evidence type="ECO:0000256" key="1">
    <source>
        <dbReference type="SAM" id="SignalP"/>
    </source>
</evidence>
<proteinExistence type="predicted"/>
<dbReference type="EMBL" id="QSUL01000013">
    <property type="protein sequence ID" value="RGN32614.1"/>
    <property type="molecule type" value="Genomic_DNA"/>
</dbReference>
<dbReference type="Proteomes" id="UP000260983">
    <property type="component" value="Unassembled WGS sequence"/>
</dbReference>
<dbReference type="AlphaFoldDB" id="A0A3E5B517"/>
<evidence type="ECO:0000313" key="2">
    <source>
        <dbReference type="EMBL" id="RGN32614.1"/>
    </source>
</evidence>
<keyword evidence="1" id="KW-0732">Signal</keyword>
<comment type="caution">
    <text evidence="2">The sequence shown here is derived from an EMBL/GenBank/DDBJ whole genome shotgun (WGS) entry which is preliminary data.</text>
</comment>
<evidence type="ECO:0000313" key="3">
    <source>
        <dbReference type="Proteomes" id="UP000260983"/>
    </source>
</evidence>
<name>A0A3E5B517_9BACE</name>
<feature type="chain" id="PRO_5017795983" description="Lipoprotein" evidence="1">
    <location>
        <begin position="24"/>
        <end position="139"/>
    </location>
</feature>
<gene>
    <name evidence="2" type="ORF">DXB65_17690</name>
</gene>